<dbReference type="Pfam" id="PF13881">
    <property type="entry name" value="Rad60-SLD_2"/>
    <property type="match status" value="1"/>
</dbReference>
<feature type="region of interest" description="Disordered" evidence="1">
    <location>
        <begin position="1"/>
        <end position="32"/>
    </location>
</feature>
<feature type="compositionally biased region" description="Low complexity" evidence="1">
    <location>
        <begin position="132"/>
        <end position="144"/>
    </location>
</feature>
<dbReference type="InterPro" id="IPR039540">
    <property type="entry name" value="UBL3-like_ubiquitin_dom"/>
</dbReference>
<accession>A0A0L0RXG8</accession>
<keyword evidence="4" id="KW-1185">Reference proteome</keyword>
<feature type="region of interest" description="Disordered" evidence="1">
    <location>
        <begin position="131"/>
        <end position="152"/>
    </location>
</feature>
<sequence length="170" mass="17416">MATTALKPAAPGAVAASSSSSSSAAAADAPVPPSKVSLTLLLVSGDRRAGWLFDATTTVKGVKAAVLAAWPSEWPGDRPKHVSQLRLLHLGKFLDDNSTLQESHIAPGETTVVHLLVGPPDPKRVREDKAAAAKASGLAGAGSATSDDNDPRRQRDVAVMAGCFAACIIM</sequence>
<dbReference type="VEuPathDB" id="FungiDB:AMAG_01003"/>
<dbReference type="OMA" id="CCISCLI"/>
<evidence type="ECO:0000259" key="2">
    <source>
        <dbReference type="PROSITE" id="PS50053"/>
    </source>
</evidence>
<dbReference type="PANTHER" id="PTHR13169">
    <property type="entry name" value="UBIQUITIN-LIKE PROTEIN 3 HCG-1 PROTEIN"/>
    <property type="match status" value="1"/>
</dbReference>
<dbReference type="PANTHER" id="PTHR13169:SF0">
    <property type="entry name" value="UBIQUITIN-LIKE PROTEIN 3"/>
    <property type="match status" value="1"/>
</dbReference>
<dbReference type="InterPro" id="IPR040015">
    <property type="entry name" value="UBL3-like"/>
</dbReference>
<protein>
    <recommendedName>
        <fullName evidence="2">Ubiquitin-like domain-containing protein</fullName>
    </recommendedName>
</protein>
<reference evidence="3 4" key="1">
    <citation type="submission" date="2009-11" db="EMBL/GenBank/DDBJ databases">
        <title>Annotation of Allomyces macrogynus ATCC 38327.</title>
        <authorList>
            <consortium name="The Broad Institute Genome Sequencing Platform"/>
            <person name="Russ C."/>
            <person name="Cuomo C."/>
            <person name="Burger G."/>
            <person name="Gray M.W."/>
            <person name="Holland P.W.H."/>
            <person name="King N."/>
            <person name="Lang F.B.F."/>
            <person name="Roger A.J."/>
            <person name="Ruiz-Trillo I."/>
            <person name="Young S.K."/>
            <person name="Zeng Q."/>
            <person name="Gargeya S."/>
            <person name="Fitzgerald M."/>
            <person name="Haas B."/>
            <person name="Abouelleil A."/>
            <person name="Alvarado L."/>
            <person name="Arachchi H.M."/>
            <person name="Berlin A."/>
            <person name="Chapman S.B."/>
            <person name="Gearin G."/>
            <person name="Goldberg J."/>
            <person name="Griggs A."/>
            <person name="Gujja S."/>
            <person name="Hansen M."/>
            <person name="Heiman D."/>
            <person name="Howarth C."/>
            <person name="Larimer J."/>
            <person name="Lui A."/>
            <person name="MacDonald P.J.P."/>
            <person name="McCowen C."/>
            <person name="Montmayeur A."/>
            <person name="Murphy C."/>
            <person name="Neiman D."/>
            <person name="Pearson M."/>
            <person name="Priest M."/>
            <person name="Roberts A."/>
            <person name="Saif S."/>
            <person name="Shea T."/>
            <person name="Sisk P."/>
            <person name="Stolte C."/>
            <person name="Sykes S."/>
            <person name="Wortman J."/>
            <person name="Nusbaum C."/>
            <person name="Birren B."/>
        </authorList>
    </citation>
    <scope>NUCLEOTIDE SEQUENCE [LARGE SCALE GENOMIC DNA]</scope>
    <source>
        <strain evidence="3 4">ATCC 38327</strain>
    </source>
</reference>
<dbReference type="SUPFAM" id="SSF54236">
    <property type="entry name" value="Ubiquitin-like"/>
    <property type="match status" value="1"/>
</dbReference>
<dbReference type="InterPro" id="IPR000626">
    <property type="entry name" value="Ubiquitin-like_dom"/>
</dbReference>
<dbReference type="AlphaFoldDB" id="A0A0L0RXG8"/>
<proteinExistence type="predicted"/>
<evidence type="ECO:0000256" key="1">
    <source>
        <dbReference type="SAM" id="MobiDB-lite"/>
    </source>
</evidence>
<dbReference type="PROSITE" id="PS50053">
    <property type="entry name" value="UBIQUITIN_2"/>
    <property type="match status" value="1"/>
</dbReference>
<dbReference type="Gene3D" id="3.10.20.90">
    <property type="entry name" value="Phosphatidylinositol 3-kinase Catalytic Subunit, Chain A, domain 1"/>
    <property type="match status" value="1"/>
</dbReference>
<gene>
    <name evidence="3" type="ORF">AMAG_01003</name>
</gene>
<dbReference type="Proteomes" id="UP000054350">
    <property type="component" value="Unassembled WGS sequence"/>
</dbReference>
<feature type="domain" description="Ubiquitin-like" evidence="2">
    <location>
        <begin position="36"/>
        <end position="115"/>
    </location>
</feature>
<dbReference type="OrthoDB" id="1043111at2759"/>
<reference evidence="4" key="2">
    <citation type="submission" date="2009-11" db="EMBL/GenBank/DDBJ databases">
        <title>The Genome Sequence of Allomyces macrogynus strain ATCC 38327.</title>
        <authorList>
            <consortium name="The Broad Institute Genome Sequencing Platform"/>
            <person name="Russ C."/>
            <person name="Cuomo C."/>
            <person name="Shea T."/>
            <person name="Young S.K."/>
            <person name="Zeng Q."/>
            <person name="Koehrsen M."/>
            <person name="Haas B."/>
            <person name="Borodovsky M."/>
            <person name="Guigo R."/>
            <person name="Alvarado L."/>
            <person name="Berlin A."/>
            <person name="Borenstein D."/>
            <person name="Chen Z."/>
            <person name="Engels R."/>
            <person name="Freedman E."/>
            <person name="Gellesch M."/>
            <person name="Goldberg J."/>
            <person name="Griggs A."/>
            <person name="Gujja S."/>
            <person name="Heiman D."/>
            <person name="Hepburn T."/>
            <person name="Howarth C."/>
            <person name="Jen D."/>
            <person name="Larson L."/>
            <person name="Lewis B."/>
            <person name="Mehta T."/>
            <person name="Park D."/>
            <person name="Pearson M."/>
            <person name="Roberts A."/>
            <person name="Saif S."/>
            <person name="Shenoy N."/>
            <person name="Sisk P."/>
            <person name="Stolte C."/>
            <person name="Sykes S."/>
            <person name="Walk T."/>
            <person name="White J."/>
            <person name="Yandava C."/>
            <person name="Burger G."/>
            <person name="Gray M.W."/>
            <person name="Holland P.W.H."/>
            <person name="King N."/>
            <person name="Lang F.B.F."/>
            <person name="Roger A.J."/>
            <person name="Ruiz-Trillo I."/>
            <person name="Lander E."/>
            <person name="Nusbaum C."/>
        </authorList>
    </citation>
    <scope>NUCLEOTIDE SEQUENCE [LARGE SCALE GENOMIC DNA]</scope>
    <source>
        <strain evidence="4">ATCC 38327</strain>
    </source>
</reference>
<dbReference type="EMBL" id="GG745328">
    <property type="protein sequence ID" value="KNE55067.1"/>
    <property type="molecule type" value="Genomic_DNA"/>
</dbReference>
<evidence type="ECO:0000313" key="3">
    <source>
        <dbReference type="EMBL" id="KNE55067.1"/>
    </source>
</evidence>
<dbReference type="InterPro" id="IPR029071">
    <property type="entry name" value="Ubiquitin-like_domsf"/>
</dbReference>
<organism evidence="3 4">
    <name type="scientific">Allomyces macrogynus (strain ATCC 38327)</name>
    <name type="common">Allomyces javanicus var. macrogynus</name>
    <dbReference type="NCBI Taxonomy" id="578462"/>
    <lineage>
        <taxon>Eukaryota</taxon>
        <taxon>Fungi</taxon>
        <taxon>Fungi incertae sedis</taxon>
        <taxon>Blastocladiomycota</taxon>
        <taxon>Blastocladiomycetes</taxon>
        <taxon>Blastocladiales</taxon>
        <taxon>Blastocladiaceae</taxon>
        <taxon>Allomyces</taxon>
    </lineage>
</organism>
<evidence type="ECO:0000313" key="4">
    <source>
        <dbReference type="Proteomes" id="UP000054350"/>
    </source>
</evidence>
<feature type="compositionally biased region" description="Low complexity" evidence="1">
    <location>
        <begin position="8"/>
        <end position="32"/>
    </location>
</feature>
<name>A0A0L0RXG8_ALLM3</name>